<dbReference type="InterPro" id="IPR018873">
    <property type="entry name" value="KilA-N_DNA-bd_domain"/>
</dbReference>
<proteinExistence type="predicted"/>
<comment type="caution">
    <text evidence="2">The sequence shown here is derived from an EMBL/GenBank/DDBJ whole genome shotgun (WGS) entry which is preliminary data.</text>
</comment>
<dbReference type="AlphaFoldDB" id="A0A388TG60"/>
<name>A0A388TG60_9BACT</name>
<feature type="domain" description="KilA-N DNA-binding" evidence="1">
    <location>
        <begin position="16"/>
        <end position="99"/>
    </location>
</feature>
<evidence type="ECO:0000313" key="3">
    <source>
        <dbReference type="Proteomes" id="UP000275925"/>
    </source>
</evidence>
<protein>
    <submittedName>
        <fullName evidence="2">DNA-binding protein</fullName>
    </submittedName>
</protein>
<sequence length="198" mass="23295">MKKQELLIPAEVIETKIFLIRGKKVMLDKDLAILYRVETKQLKRAVKRNNERFPEDFMFKLTASEFANLRCQNGTSSWGGQRYLPYAFTELGVAMLSSILNSPRAIQVNIQIMRTFTRLREIIFTHKELQRKIEQLVRQQIKQHGTLTQHNKQIAIIFATVKKLIQNNKIIVKQLNYEEVKKKNKQWGFLPPPKNKTE</sequence>
<evidence type="ECO:0000259" key="1">
    <source>
        <dbReference type="Pfam" id="PF10543"/>
    </source>
</evidence>
<accession>A0A388TG60</accession>
<organism evidence="2 3">
    <name type="scientific">Candidatus Termititenax persephonae</name>
    <dbReference type="NCBI Taxonomy" id="2218525"/>
    <lineage>
        <taxon>Bacteria</taxon>
        <taxon>Bacillati</taxon>
        <taxon>Candidatus Margulisiibacteriota</taxon>
        <taxon>Candidatus Termititenacia</taxon>
        <taxon>Candidatus Termititenacales</taxon>
        <taxon>Candidatus Termititenacaceae</taxon>
        <taxon>Candidatus Termititenax</taxon>
    </lineage>
</organism>
<keyword evidence="2" id="KW-0238">DNA-binding</keyword>
<gene>
    <name evidence="2" type="ORF">NO2_0678</name>
</gene>
<reference evidence="2 3" key="1">
    <citation type="journal article" date="2019" name="ISME J.">
        <title>Genome analyses of uncultured TG2/ZB3 bacteria in 'Margulisbacteria' specifically attached to ectosymbiotic spirochetes of protists in the termite gut.</title>
        <authorList>
            <person name="Utami Y.D."/>
            <person name="Kuwahara H."/>
            <person name="Igai K."/>
            <person name="Murakami T."/>
            <person name="Sugaya K."/>
            <person name="Morikawa T."/>
            <person name="Nagura Y."/>
            <person name="Yuki M."/>
            <person name="Deevong P."/>
            <person name="Inoue T."/>
            <person name="Kihara K."/>
            <person name="Lo N."/>
            <person name="Yamada A."/>
            <person name="Ohkuma M."/>
            <person name="Hongoh Y."/>
        </authorList>
    </citation>
    <scope>NUCLEOTIDE SEQUENCE [LARGE SCALE GENOMIC DNA]</scope>
    <source>
        <strain evidence="2">NkOx7-02</strain>
    </source>
</reference>
<dbReference type="Proteomes" id="UP000275925">
    <property type="component" value="Unassembled WGS sequence"/>
</dbReference>
<evidence type="ECO:0000313" key="2">
    <source>
        <dbReference type="EMBL" id="GBR76067.1"/>
    </source>
</evidence>
<dbReference type="EMBL" id="BGZO01000014">
    <property type="protein sequence ID" value="GBR76067.1"/>
    <property type="molecule type" value="Genomic_DNA"/>
</dbReference>
<keyword evidence="3" id="KW-1185">Reference proteome</keyword>
<dbReference type="Pfam" id="PF10543">
    <property type="entry name" value="ORF6N"/>
    <property type="match status" value="1"/>
</dbReference>
<dbReference type="GO" id="GO:0003677">
    <property type="term" value="F:DNA binding"/>
    <property type="evidence" value="ECO:0007669"/>
    <property type="project" value="UniProtKB-KW"/>
</dbReference>